<dbReference type="VEuPathDB" id="TrichDB:TRFO_36368"/>
<proteinExistence type="inferred from homology"/>
<sequence>MIKSAASRALSELFGRFFDSIDSKNVSFSLLGGNCHVTNMVFKQNIFLDSNIPFLIESSNIESIDVDLSSKISFNSVKLVAKYCDINEFNPYVISPPTLSISEIISEKLVKKSIFSYLLNDQKIKILLHNFHICFEIPLKSNNEISVFGVIFEDIEIDNSKKECNINKFSIYISDKKEKVALEDLKNDFVSKDDFILNDFCFHGNLNNLQIEELALEFSFAQFQTFQMITRKFNYMKCGCPINFAKEQCYNWWKFGFRCFLADKNIFDINSTLEFLKNRKQTLNNTLIERNQLMMNNEYQRGSSNAKIDNIIDMVGFTKEEKSSISDYVKDHQNNSLFEFCISINKFIFCVRNSNGFFIISNAKLDKTQDNISFEVEQISISSDFTQYFFVFLNKLKLFQINHFKIPKITINDIENHLQTDIIEFVSFESKFSIKSIRSNQNGKKINETEYLLDNISCVLDPTNKFYQIKAEKAKLSIYTLFDIINSINQNNDRNGILSKILKKQKFSFSTEVSITDIFDLTFSLKVDNNIQAIAIDFVNIRLGQIFQNRGFGLSYNIAYTYQGRTTGINIDEIEISVFSSELELIYALLNKIMPFIVSNFMKIQFESFMFYCRGLKLYLETPENPLAAFSLLDITLKSNNGFSQFIIENNNGQFFDSVLKKWCILIQPFAINGTIQGRNISFSLPLQINLTNNFLNDMIEFLYLDQQRIELPRKYKIENFSSHQLKINDIILEKLSVIACESKKLKIESPGSGTFQIDIDSLSQFPSVISRTIIVSKRDMNITLSSPFIFENKSSNELFIWEQNNNKTIFSGKISNKEKLGVSSPEVIITGDNDMVISQKSFIMTKDFLDNPQLLNVAINKTIIQILLTATFDYELGVMKVHLLDPIIFHNLLPYDVSLFLKMQLIDDIHSGQKISLPSSILLDKKMDCIVQIKQLEMNSELAPVPLNDDTTSKIIFKSQATNQTILNLAMKIQYNPTFHNWKVLLFAPALFENKTNINLTINDVNQQISSKLDGILSNCQNIEMFGSDSYFSNTPTMDVFIGYNREYQFSEKPIEICFKEYSAPLLLKFLLNQNCYLPLWYSNDFTNTKYTNKNGKSKTNYFSRFITIEFYKRIENKTKYNISLTPIKEICDEITSDLIVGPKQLFEKGDNKPLMLTSQSFCFLFEIEEAQIPINLSENSFRTFLRVEKNIIISLFIDNNKVEFEEIDFSSQFNITITNLLENETVFISYSPGYKPIYIEPKSTTLFGYDSPFNSTEINVFAFDDQLTIRTDRIFEPISASKFVVEVISNNNGSFSILISDKPILHPIKNEFSFSLNIPVLEISLIDNRLTELSLICFYDIKVEVNSHLLTLLIKSIQICDMNLKTLFPTIISSNPENSQFLSLEVSYFDKFAFDRLVVSVSPILISPDYNFFNELIYFFRKIPQIFTKSETKPENILTRIKFSNLKGLIRFNLVEIKPIILILSFKNSTLRNLNTYKYLSFTKSVTDTIAIDGFQIMNSAITFKFLYDLFKNNLDASIYKKFFNSKENQPVYDNFILCPYLSFTPLKEDTSRLNEKPAAVIDALSQTEGFFKLASDKMRQVSDDKFIKSSNSSSKPRNAIQTVGDGFQTAAKSIGSGITGLFRKPIEGGQRDGAKGAFKGIGQGILGVVTCTVSSVIELGGGVAGGIRKAISKDNSSGNQCRPASTYLLRSISETNNNIIAETAQQEIAQMPPKEIEENLIFFSEVAKNKRKIRYFGVTENYFYLFNGAPAVVERISLKSIHKFTCENGKLVFSVLQKRNGPKEKDKEKLYDMPFHYKVNTELAIQFLAPKLNILAILQ</sequence>
<comment type="caution">
    <text evidence="2">The sequence shown here is derived from an EMBL/GenBank/DDBJ whole genome shotgun (WGS) entry which is preliminary data.</text>
</comment>
<dbReference type="GO" id="GO:0006623">
    <property type="term" value="P:protein targeting to vacuole"/>
    <property type="evidence" value="ECO:0007669"/>
    <property type="project" value="TreeGrafter"/>
</dbReference>
<protein>
    <submittedName>
        <fullName evidence="2">Uncharacterized protein</fullName>
    </submittedName>
</protein>
<reference evidence="2" key="1">
    <citation type="submission" date="2016-10" db="EMBL/GenBank/DDBJ databases">
        <authorList>
            <person name="Benchimol M."/>
            <person name="Almeida L.G."/>
            <person name="Vasconcelos A.T."/>
            <person name="Perreira-Neves A."/>
            <person name="Rosa I.A."/>
            <person name="Tasca T."/>
            <person name="Bogo M.R."/>
            <person name="de Souza W."/>
        </authorList>
    </citation>
    <scope>NUCLEOTIDE SEQUENCE [LARGE SCALE GENOMIC DNA]</scope>
    <source>
        <strain evidence="2">K</strain>
    </source>
</reference>
<comment type="similarity">
    <text evidence="1">Belongs to the VPS13 family.</text>
</comment>
<dbReference type="GO" id="GO:0045053">
    <property type="term" value="P:protein retention in Golgi apparatus"/>
    <property type="evidence" value="ECO:0007669"/>
    <property type="project" value="TreeGrafter"/>
</dbReference>
<dbReference type="OrthoDB" id="428159at2759"/>
<name>A0A1J4JE08_9EUKA</name>
<dbReference type="RefSeq" id="XP_068350531.1">
    <property type="nucleotide sequence ID" value="XM_068510792.1"/>
</dbReference>
<dbReference type="PANTHER" id="PTHR16166:SF93">
    <property type="entry name" value="INTERMEMBRANE LIPID TRANSFER PROTEIN VPS13"/>
    <property type="match status" value="1"/>
</dbReference>
<dbReference type="GeneID" id="94845496"/>
<dbReference type="PANTHER" id="PTHR16166">
    <property type="entry name" value="VACUOLAR PROTEIN SORTING-ASSOCIATED PROTEIN VPS13"/>
    <property type="match status" value="1"/>
</dbReference>
<dbReference type="Proteomes" id="UP000179807">
    <property type="component" value="Unassembled WGS sequence"/>
</dbReference>
<dbReference type="EMBL" id="MLAK01001117">
    <property type="protein sequence ID" value="OHS97394.1"/>
    <property type="molecule type" value="Genomic_DNA"/>
</dbReference>
<dbReference type="InterPro" id="IPR026847">
    <property type="entry name" value="VPS13"/>
</dbReference>
<accession>A0A1J4JE08</accession>
<keyword evidence="3" id="KW-1185">Reference proteome</keyword>
<evidence type="ECO:0000313" key="3">
    <source>
        <dbReference type="Proteomes" id="UP000179807"/>
    </source>
</evidence>
<organism evidence="2 3">
    <name type="scientific">Tritrichomonas foetus</name>
    <dbReference type="NCBI Taxonomy" id="1144522"/>
    <lineage>
        <taxon>Eukaryota</taxon>
        <taxon>Metamonada</taxon>
        <taxon>Parabasalia</taxon>
        <taxon>Tritrichomonadida</taxon>
        <taxon>Tritrichomonadidae</taxon>
        <taxon>Tritrichomonas</taxon>
    </lineage>
</organism>
<evidence type="ECO:0000313" key="2">
    <source>
        <dbReference type="EMBL" id="OHS97394.1"/>
    </source>
</evidence>
<evidence type="ECO:0000256" key="1">
    <source>
        <dbReference type="ARBA" id="ARBA00006545"/>
    </source>
</evidence>
<gene>
    <name evidence="2" type="ORF">TRFO_36368</name>
</gene>